<organism evidence="11 12">
    <name type="scientific">Callosobruchus maculatus</name>
    <name type="common">Southern cowpea weevil</name>
    <name type="synonym">Pulse bruchid</name>
    <dbReference type="NCBI Taxonomy" id="64391"/>
    <lineage>
        <taxon>Eukaryota</taxon>
        <taxon>Metazoa</taxon>
        <taxon>Ecdysozoa</taxon>
        <taxon>Arthropoda</taxon>
        <taxon>Hexapoda</taxon>
        <taxon>Insecta</taxon>
        <taxon>Pterygota</taxon>
        <taxon>Neoptera</taxon>
        <taxon>Endopterygota</taxon>
        <taxon>Coleoptera</taxon>
        <taxon>Polyphaga</taxon>
        <taxon>Cucujiformia</taxon>
        <taxon>Chrysomeloidea</taxon>
        <taxon>Chrysomelidae</taxon>
        <taxon>Bruchinae</taxon>
        <taxon>Bruchini</taxon>
        <taxon>Callosobruchus</taxon>
    </lineage>
</organism>
<comment type="subcellular location">
    <subcellularLocation>
        <location evidence="9">Membrane</location>
        <topology evidence="9">Multi-pass membrane protein</topology>
    </subcellularLocation>
    <subcellularLocation>
        <location evidence="1">Mitochondrion inner membrane</location>
        <topology evidence="1">Multi-pass membrane protein</topology>
    </subcellularLocation>
</comment>
<accession>A0A653DGL0</accession>
<evidence type="ECO:0000259" key="10">
    <source>
        <dbReference type="Pfam" id="PF02096"/>
    </source>
</evidence>
<dbReference type="PANTHER" id="PTHR12428">
    <property type="entry name" value="OXA1"/>
    <property type="match status" value="1"/>
</dbReference>
<evidence type="ECO:0000256" key="4">
    <source>
        <dbReference type="ARBA" id="ARBA00022792"/>
    </source>
</evidence>
<dbReference type="Pfam" id="PF02096">
    <property type="entry name" value="60KD_IMP"/>
    <property type="match status" value="1"/>
</dbReference>
<evidence type="ECO:0000256" key="7">
    <source>
        <dbReference type="ARBA" id="ARBA00023128"/>
    </source>
</evidence>
<dbReference type="InterPro" id="IPR028055">
    <property type="entry name" value="YidC/Oxa/ALB_C"/>
</dbReference>
<evidence type="ECO:0000313" key="11">
    <source>
        <dbReference type="EMBL" id="VEN58487.1"/>
    </source>
</evidence>
<keyword evidence="6" id="KW-1133">Transmembrane helix</keyword>
<keyword evidence="8" id="KW-0472">Membrane</keyword>
<keyword evidence="7" id="KW-0496">Mitochondrion</keyword>
<evidence type="ECO:0000256" key="8">
    <source>
        <dbReference type="ARBA" id="ARBA00023136"/>
    </source>
</evidence>
<dbReference type="InterPro" id="IPR001708">
    <property type="entry name" value="YidC/ALB3/OXA1/COX18"/>
</dbReference>
<keyword evidence="4" id="KW-0999">Mitochondrion inner membrane</keyword>
<evidence type="ECO:0000256" key="5">
    <source>
        <dbReference type="ARBA" id="ARBA00022946"/>
    </source>
</evidence>
<protein>
    <recommendedName>
        <fullName evidence="10">Membrane insertase YidC/Oxa/ALB C-terminal domain-containing protein</fullName>
    </recommendedName>
</protein>
<proteinExistence type="inferred from homology"/>
<keyword evidence="3 9" id="KW-0812">Transmembrane</keyword>
<evidence type="ECO:0000256" key="1">
    <source>
        <dbReference type="ARBA" id="ARBA00004448"/>
    </source>
</evidence>
<keyword evidence="5" id="KW-0809">Transit peptide</keyword>
<evidence type="ECO:0000313" key="12">
    <source>
        <dbReference type="Proteomes" id="UP000410492"/>
    </source>
</evidence>
<gene>
    <name evidence="11" type="ORF">CALMAC_LOCUS16842</name>
</gene>
<dbReference type="Proteomes" id="UP000410492">
    <property type="component" value="Unassembled WGS sequence"/>
</dbReference>
<sequence length="441" mass="48162">MSRYCSIARYKCYLDNVKSIKEVSPRKILHIQDVVNLGDSNRMYSSGLWNKIMKGFAEASNLQKSMKVLSTCSGKSESENVSTQQIKPTRIKLFKKEFQKAYSSIQRRIINERGILLCSASISAVNPSSTDGSSAAVASTVAHKSPDGVPVEPIPEPPALPEAAEFVSGLTMKSLDEILVEPITKYCQIPRAAEVLPKTGISSSTVPVEPTYKPPPKTEATEVFSEASASNNAEPIPEIPPEVSSDESQIYVPPPTVEAAEILSKNVNPSDDVPVEPIPEPPPIFEGVEEVINQVNALGEPTLASLGLGGYSPVGIVQNCLEYLHADMGTLVIRICLFPLVIIAQRNAAKMNNYLPQMQALQLKLTEARQSGNSLEAARYSQELMLFMKEKNLNPLKNMVVPLAQMANAPVDSLRTGGLWWFTDLTLPDQYFILPLVTTGY</sequence>
<evidence type="ECO:0000256" key="2">
    <source>
        <dbReference type="ARBA" id="ARBA00009877"/>
    </source>
</evidence>
<feature type="domain" description="Membrane insertase YidC/Oxa/ALB C-terminal" evidence="10">
    <location>
        <begin position="330"/>
        <end position="416"/>
    </location>
</feature>
<dbReference type="GO" id="GO:0032979">
    <property type="term" value="P:protein insertion into mitochondrial inner membrane from matrix"/>
    <property type="evidence" value="ECO:0007669"/>
    <property type="project" value="TreeGrafter"/>
</dbReference>
<comment type="similarity">
    <text evidence="2 9">Belongs to the OXA1/ALB3/YidC family.</text>
</comment>
<evidence type="ECO:0000256" key="3">
    <source>
        <dbReference type="ARBA" id="ARBA00022692"/>
    </source>
</evidence>
<evidence type="ECO:0000256" key="6">
    <source>
        <dbReference type="ARBA" id="ARBA00022989"/>
    </source>
</evidence>
<keyword evidence="12" id="KW-1185">Reference proteome</keyword>
<name>A0A653DGL0_CALMS</name>
<dbReference type="AlphaFoldDB" id="A0A653DGL0"/>
<dbReference type="CDD" id="cd20069">
    <property type="entry name" value="5TM_Oxa1-like"/>
    <property type="match status" value="1"/>
</dbReference>
<dbReference type="OrthoDB" id="2148490at2759"/>
<dbReference type="GO" id="GO:0032977">
    <property type="term" value="F:membrane insertase activity"/>
    <property type="evidence" value="ECO:0007669"/>
    <property type="project" value="InterPro"/>
</dbReference>
<reference evidence="11 12" key="1">
    <citation type="submission" date="2019-01" db="EMBL/GenBank/DDBJ databases">
        <authorList>
            <person name="Sayadi A."/>
        </authorList>
    </citation>
    <scope>NUCLEOTIDE SEQUENCE [LARGE SCALE GENOMIC DNA]</scope>
</reference>
<evidence type="ECO:0000256" key="9">
    <source>
        <dbReference type="RuleBase" id="RU003945"/>
    </source>
</evidence>
<dbReference type="EMBL" id="CAACVG010011619">
    <property type="protein sequence ID" value="VEN58487.1"/>
    <property type="molecule type" value="Genomic_DNA"/>
</dbReference>
<dbReference type="PANTHER" id="PTHR12428:SF66">
    <property type="entry name" value="MITOCHONDRIAL INNER MEMBRANE PROTEIN OXA1L"/>
    <property type="match status" value="1"/>
</dbReference>
<dbReference type="GO" id="GO:0005743">
    <property type="term" value="C:mitochondrial inner membrane"/>
    <property type="evidence" value="ECO:0007669"/>
    <property type="project" value="UniProtKB-SubCell"/>
</dbReference>